<proteinExistence type="predicted"/>
<evidence type="ECO:0000256" key="1">
    <source>
        <dbReference type="SAM" id="MobiDB-lite"/>
    </source>
</evidence>
<dbReference type="EMBL" id="UFVR01000004">
    <property type="protein sequence ID" value="SUX44246.1"/>
    <property type="molecule type" value="Genomic_DNA"/>
</dbReference>
<evidence type="ECO:0000313" key="3">
    <source>
        <dbReference type="Proteomes" id="UP000254282"/>
    </source>
</evidence>
<accession>A0A381FCE9</accession>
<dbReference type="AlphaFoldDB" id="A0A381FCE9"/>
<evidence type="ECO:0000313" key="2">
    <source>
        <dbReference type="EMBL" id="SUX44246.1"/>
    </source>
</evidence>
<gene>
    <name evidence="2" type="ORF">NCTC13532_00713</name>
</gene>
<feature type="region of interest" description="Disordered" evidence="1">
    <location>
        <begin position="28"/>
        <end position="58"/>
    </location>
</feature>
<dbReference type="Proteomes" id="UP000254282">
    <property type="component" value="Unassembled WGS sequence"/>
</dbReference>
<protein>
    <submittedName>
        <fullName evidence="2">Uncharacterized protein</fullName>
    </submittedName>
</protein>
<dbReference type="PROSITE" id="PS51257">
    <property type="entry name" value="PROKAR_LIPOPROTEIN"/>
    <property type="match status" value="1"/>
</dbReference>
<organism evidence="2 3">
    <name type="scientific">Chryseobacterium indoltheticum</name>
    <dbReference type="NCBI Taxonomy" id="254"/>
    <lineage>
        <taxon>Bacteria</taxon>
        <taxon>Pseudomonadati</taxon>
        <taxon>Bacteroidota</taxon>
        <taxon>Flavobacteriia</taxon>
        <taxon>Flavobacteriales</taxon>
        <taxon>Weeksellaceae</taxon>
        <taxon>Chryseobacterium group</taxon>
        <taxon>Chryseobacterium</taxon>
    </lineage>
</organism>
<reference evidence="2 3" key="1">
    <citation type="submission" date="2018-06" db="EMBL/GenBank/DDBJ databases">
        <authorList>
            <consortium name="Pathogen Informatics"/>
            <person name="Doyle S."/>
        </authorList>
    </citation>
    <scope>NUCLEOTIDE SEQUENCE [LARGE SCALE GENOMIC DNA]</scope>
    <source>
        <strain evidence="2 3">NCTC13532</strain>
    </source>
</reference>
<sequence>MKYVFVCSIMFLMGCKKSETQYIDNDNKRSTVNDKKSDTIETLPEVTRPSAKDTAQIE</sequence>
<feature type="compositionally biased region" description="Basic and acidic residues" evidence="1">
    <location>
        <begin position="28"/>
        <end position="39"/>
    </location>
</feature>
<dbReference type="RefSeq" id="WP_181898818.1">
    <property type="nucleotide sequence ID" value="NZ_UFVR01000004.1"/>
</dbReference>
<name>A0A381FCE9_9FLAO</name>